<dbReference type="PANTHER" id="PTHR12172">
    <property type="entry name" value="CELL CYCLE CHECKPOINT PROTEIN RAD17"/>
    <property type="match status" value="1"/>
</dbReference>
<dbReference type="SUPFAM" id="SSF52540">
    <property type="entry name" value="P-loop containing nucleoside triphosphate hydrolases"/>
    <property type="match status" value="1"/>
</dbReference>
<organism evidence="8 9">
    <name type="scientific">Psylliodes chrysocephalus</name>
    <dbReference type="NCBI Taxonomy" id="3402493"/>
    <lineage>
        <taxon>Eukaryota</taxon>
        <taxon>Metazoa</taxon>
        <taxon>Ecdysozoa</taxon>
        <taxon>Arthropoda</taxon>
        <taxon>Hexapoda</taxon>
        <taxon>Insecta</taxon>
        <taxon>Pterygota</taxon>
        <taxon>Neoptera</taxon>
        <taxon>Endopterygota</taxon>
        <taxon>Coleoptera</taxon>
        <taxon>Polyphaga</taxon>
        <taxon>Cucujiformia</taxon>
        <taxon>Chrysomeloidea</taxon>
        <taxon>Chrysomelidae</taxon>
        <taxon>Galerucinae</taxon>
        <taxon>Alticini</taxon>
        <taxon>Psylliodes</taxon>
    </lineage>
</organism>
<evidence type="ECO:0000256" key="5">
    <source>
        <dbReference type="ARBA" id="ARBA00022840"/>
    </source>
</evidence>
<dbReference type="GO" id="GO:0005634">
    <property type="term" value="C:nucleus"/>
    <property type="evidence" value="ECO:0007669"/>
    <property type="project" value="UniProtKB-SubCell"/>
</dbReference>
<evidence type="ECO:0000256" key="3">
    <source>
        <dbReference type="ARBA" id="ARBA00022741"/>
    </source>
</evidence>
<evidence type="ECO:0000256" key="2">
    <source>
        <dbReference type="ARBA" id="ARBA00006168"/>
    </source>
</evidence>
<dbReference type="PANTHER" id="PTHR12172:SF0">
    <property type="entry name" value="CELL CYCLE CHECKPOINT PROTEIN RAD17"/>
    <property type="match status" value="1"/>
</dbReference>
<reference evidence="8" key="1">
    <citation type="submission" date="2022-01" db="EMBL/GenBank/DDBJ databases">
        <authorList>
            <person name="King R."/>
        </authorList>
    </citation>
    <scope>NUCLEOTIDE SEQUENCE</scope>
</reference>
<evidence type="ECO:0008006" key="10">
    <source>
        <dbReference type="Google" id="ProtNLM"/>
    </source>
</evidence>
<evidence type="ECO:0000313" key="9">
    <source>
        <dbReference type="Proteomes" id="UP001153636"/>
    </source>
</evidence>
<evidence type="ECO:0000256" key="7">
    <source>
        <dbReference type="ARBA" id="ARBA00023306"/>
    </source>
</evidence>
<dbReference type="GO" id="GO:0000077">
    <property type="term" value="P:DNA damage checkpoint signaling"/>
    <property type="evidence" value="ECO:0007669"/>
    <property type="project" value="TreeGrafter"/>
</dbReference>
<dbReference type="InterPro" id="IPR004582">
    <property type="entry name" value="Checkpoint_prot_Rad17_Rad24"/>
</dbReference>
<dbReference type="GO" id="GO:0003682">
    <property type="term" value="F:chromatin binding"/>
    <property type="evidence" value="ECO:0007669"/>
    <property type="project" value="TreeGrafter"/>
</dbReference>
<proteinExistence type="inferred from homology"/>
<evidence type="ECO:0000256" key="4">
    <source>
        <dbReference type="ARBA" id="ARBA00022763"/>
    </source>
</evidence>
<dbReference type="GO" id="GO:0006281">
    <property type="term" value="P:DNA repair"/>
    <property type="evidence" value="ECO:0007669"/>
    <property type="project" value="InterPro"/>
</dbReference>
<evidence type="ECO:0000256" key="1">
    <source>
        <dbReference type="ARBA" id="ARBA00004123"/>
    </source>
</evidence>
<dbReference type="Proteomes" id="UP001153636">
    <property type="component" value="Chromosome 3"/>
</dbReference>
<dbReference type="Pfam" id="PF03215">
    <property type="entry name" value="Rad17"/>
    <property type="match status" value="1"/>
</dbReference>
<dbReference type="GO" id="GO:0003689">
    <property type="term" value="F:DNA clamp loader activity"/>
    <property type="evidence" value="ECO:0007669"/>
    <property type="project" value="TreeGrafter"/>
</dbReference>
<keyword evidence="5" id="KW-0067">ATP-binding</keyword>
<gene>
    <name evidence="8" type="ORF">PSYICH_LOCUS9364</name>
</gene>
<accession>A0A9P0GCP2</accession>
<dbReference type="EMBL" id="OV651815">
    <property type="protein sequence ID" value="CAH1108498.1"/>
    <property type="molecule type" value="Genomic_DNA"/>
</dbReference>
<name>A0A9P0GCP2_9CUCU</name>
<dbReference type="InterPro" id="IPR027417">
    <property type="entry name" value="P-loop_NTPase"/>
</dbReference>
<dbReference type="Gene3D" id="3.40.50.300">
    <property type="entry name" value="P-loop containing nucleotide triphosphate hydrolases"/>
    <property type="match status" value="1"/>
</dbReference>
<dbReference type="GO" id="GO:0005524">
    <property type="term" value="F:ATP binding"/>
    <property type="evidence" value="ECO:0007669"/>
    <property type="project" value="UniProtKB-KW"/>
</dbReference>
<dbReference type="OrthoDB" id="10265971at2759"/>
<evidence type="ECO:0000313" key="8">
    <source>
        <dbReference type="EMBL" id="CAH1108498.1"/>
    </source>
</evidence>
<dbReference type="AlphaFoldDB" id="A0A9P0GCP2"/>
<keyword evidence="9" id="KW-1185">Reference proteome</keyword>
<keyword evidence="3" id="KW-0547">Nucleotide-binding</keyword>
<keyword evidence="6" id="KW-0539">Nucleus</keyword>
<comment type="similarity">
    <text evidence="2">Belongs to the rad17/RAD24 family.</text>
</comment>
<dbReference type="GO" id="GO:0033314">
    <property type="term" value="P:mitotic DNA replication checkpoint signaling"/>
    <property type="evidence" value="ECO:0007669"/>
    <property type="project" value="TreeGrafter"/>
</dbReference>
<keyword evidence="7" id="KW-0131">Cell cycle</keyword>
<protein>
    <recommendedName>
        <fullName evidence="10">Cell cycle checkpoint protein RAD17</fullName>
    </recommendedName>
</protein>
<evidence type="ECO:0000256" key="6">
    <source>
        <dbReference type="ARBA" id="ARBA00023242"/>
    </source>
</evidence>
<sequence length="472" mass="54894">MDTTKKIKQWKAFDFGPLTKKDSPKSTYSSKEINVSNKNISKPFVVRKSFNFHEKLSPKSISELAVHPKKIQEVEEWFKWNVCQNKSETSKFLLLSGPTGSGKTATVSVLCNILDISISEWVNPIDQEYEYRGMKQIDYFIEFLSESKYNSLFETSRRNRITLVKDFPNIVIQNPEQFFEILESCKYKTRQPIIFICTEASTARLNLQRTLFPDEILQKFDVTHISFNACAPSLMKIALKRAQELVKSNSDIFKQPSSRIIDAILASADGDIRNAMNQFHMATLLGCEDLPMTKIKSEEKSTKRKRPKDEHKLNSMTKDQNLGLFHGLGRVLNPKRRLIGTSWRLSHNIETLVDEFSGQPQTFASFLFENYLKYFGDITDVAKSAEVLSYSARFFENWERNETLVFALWISVLGLMIFNEHRVSKWTPIRAPTKIKTNRIQKELNVELNPEDYFYYNIIKKSDKYHRFKLES</sequence>
<keyword evidence="4" id="KW-0227">DNA damage</keyword>
<comment type="subcellular location">
    <subcellularLocation>
        <location evidence="1">Nucleus</location>
    </subcellularLocation>
</comment>